<comment type="caution">
    <text evidence="1">The sequence shown here is derived from an EMBL/GenBank/DDBJ whole genome shotgun (WGS) entry which is preliminary data.</text>
</comment>
<accession>A0AC60PFQ4</accession>
<keyword evidence="2" id="KW-1185">Reference proteome</keyword>
<name>A0AC60PFQ4_IXOPE</name>
<organism evidence="1 2">
    <name type="scientific">Ixodes persulcatus</name>
    <name type="common">Taiga tick</name>
    <dbReference type="NCBI Taxonomy" id="34615"/>
    <lineage>
        <taxon>Eukaryota</taxon>
        <taxon>Metazoa</taxon>
        <taxon>Ecdysozoa</taxon>
        <taxon>Arthropoda</taxon>
        <taxon>Chelicerata</taxon>
        <taxon>Arachnida</taxon>
        <taxon>Acari</taxon>
        <taxon>Parasitiformes</taxon>
        <taxon>Ixodida</taxon>
        <taxon>Ixodoidea</taxon>
        <taxon>Ixodidae</taxon>
        <taxon>Ixodinae</taxon>
        <taxon>Ixodes</taxon>
    </lineage>
</organism>
<proteinExistence type="predicted"/>
<evidence type="ECO:0000313" key="2">
    <source>
        <dbReference type="Proteomes" id="UP000805193"/>
    </source>
</evidence>
<dbReference type="EMBL" id="JABSTQ010010690">
    <property type="protein sequence ID" value="KAG0418901.1"/>
    <property type="molecule type" value="Genomic_DNA"/>
</dbReference>
<evidence type="ECO:0000313" key="1">
    <source>
        <dbReference type="EMBL" id="KAG0418901.1"/>
    </source>
</evidence>
<reference evidence="1 2" key="1">
    <citation type="journal article" date="2020" name="Cell">
        <title>Large-Scale Comparative Analyses of Tick Genomes Elucidate Their Genetic Diversity and Vector Capacities.</title>
        <authorList>
            <consortium name="Tick Genome and Microbiome Consortium (TIGMIC)"/>
            <person name="Jia N."/>
            <person name="Wang J."/>
            <person name="Shi W."/>
            <person name="Du L."/>
            <person name="Sun Y."/>
            <person name="Zhan W."/>
            <person name="Jiang J.F."/>
            <person name="Wang Q."/>
            <person name="Zhang B."/>
            <person name="Ji P."/>
            <person name="Bell-Sakyi L."/>
            <person name="Cui X.M."/>
            <person name="Yuan T.T."/>
            <person name="Jiang B.G."/>
            <person name="Yang W.F."/>
            <person name="Lam T.T."/>
            <person name="Chang Q.C."/>
            <person name="Ding S.J."/>
            <person name="Wang X.J."/>
            <person name="Zhu J.G."/>
            <person name="Ruan X.D."/>
            <person name="Zhao L."/>
            <person name="Wei J.T."/>
            <person name="Ye R.Z."/>
            <person name="Que T.C."/>
            <person name="Du C.H."/>
            <person name="Zhou Y.H."/>
            <person name="Cheng J.X."/>
            <person name="Dai P.F."/>
            <person name="Guo W.B."/>
            <person name="Han X.H."/>
            <person name="Huang E.J."/>
            <person name="Li L.F."/>
            <person name="Wei W."/>
            <person name="Gao Y.C."/>
            <person name="Liu J.Z."/>
            <person name="Shao H.Z."/>
            <person name="Wang X."/>
            <person name="Wang C.C."/>
            <person name="Yang T.C."/>
            <person name="Huo Q.B."/>
            <person name="Li W."/>
            <person name="Chen H.Y."/>
            <person name="Chen S.E."/>
            <person name="Zhou L.G."/>
            <person name="Ni X.B."/>
            <person name="Tian J.H."/>
            <person name="Sheng Y."/>
            <person name="Liu T."/>
            <person name="Pan Y.S."/>
            <person name="Xia L.Y."/>
            <person name="Li J."/>
            <person name="Zhao F."/>
            <person name="Cao W.C."/>
        </authorList>
    </citation>
    <scope>NUCLEOTIDE SEQUENCE [LARGE SCALE GENOMIC DNA]</scope>
    <source>
        <strain evidence="1">Iper-2018</strain>
    </source>
</reference>
<gene>
    <name evidence="1" type="ORF">HPB47_004504</name>
</gene>
<sequence length="89" mass="10217">MADLACPSRPPLRDEHDEFPSLRIIPRALFQVAVLAVHRDDVTKRATRSPRPSRGRRIRTIPKNCLLEWRHGVRRCASVPERGLCGLRI</sequence>
<protein>
    <submittedName>
        <fullName evidence="1">Uncharacterized protein</fullName>
    </submittedName>
</protein>
<dbReference type="Proteomes" id="UP000805193">
    <property type="component" value="Unassembled WGS sequence"/>
</dbReference>